<dbReference type="InterPro" id="IPR056167">
    <property type="entry name" value="A-sol_ELP1"/>
</dbReference>
<evidence type="ECO:0000313" key="4">
    <source>
        <dbReference type="EMBL" id="GMG44197.1"/>
    </source>
</evidence>
<keyword evidence="1" id="KW-0732">Signal</keyword>
<reference evidence="4" key="1">
    <citation type="submission" date="2023-04" db="EMBL/GenBank/DDBJ databases">
        <title>Aspergillus oryzae var. brunneus NBRC 4377.</title>
        <authorList>
            <person name="Ichikawa N."/>
            <person name="Sato H."/>
            <person name="Tonouchi N."/>
        </authorList>
    </citation>
    <scope>NUCLEOTIDE SEQUENCE</scope>
    <source>
        <strain evidence="4">NBRC 4377</strain>
    </source>
</reference>
<organism evidence="4 5">
    <name type="scientific">Aspergillus oryzae var. brunneus</name>
    <dbReference type="NCBI Taxonomy" id="332754"/>
    <lineage>
        <taxon>Eukaryota</taxon>
        <taxon>Fungi</taxon>
        <taxon>Dikarya</taxon>
        <taxon>Ascomycota</taxon>
        <taxon>Pezizomycotina</taxon>
        <taxon>Eurotiomycetes</taxon>
        <taxon>Eurotiomycetidae</taxon>
        <taxon>Eurotiales</taxon>
        <taxon>Aspergillaceae</taxon>
        <taxon>Aspergillus</taxon>
        <taxon>Aspergillus subgen. Circumdati</taxon>
    </lineage>
</organism>
<dbReference type="InterPro" id="IPR006849">
    <property type="entry name" value="Elp1"/>
</dbReference>
<accession>A0ABQ6KGF8</accession>
<evidence type="ECO:0000259" key="3">
    <source>
        <dbReference type="Pfam" id="PF23925"/>
    </source>
</evidence>
<dbReference type="InterPro" id="IPR056165">
    <property type="entry name" value="Beta-prop_ELP1_2nd"/>
</dbReference>
<dbReference type="PANTHER" id="PTHR12747">
    <property type="entry name" value="ELONGATOR COMPLEX PROTEIN 1"/>
    <property type="match status" value="1"/>
</dbReference>
<feature type="domain" description="ELP1 alpha-solenoid" evidence="3">
    <location>
        <begin position="244"/>
        <end position="446"/>
    </location>
</feature>
<evidence type="ECO:0000256" key="1">
    <source>
        <dbReference type="SAM" id="SignalP"/>
    </source>
</evidence>
<dbReference type="SUPFAM" id="SSF69322">
    <property type="entry name" value="Tricorn protease domain 2"/>
    <property type="match status" value="1"/>
</dbReference>
<sequence>MVRLLCQMMLELLLSSMELTPLRLAGVPPPMAHNELILDSNVIDVAFSKSGTRIAVLTKDCFSIFMWSLKTRPVAAPILESSYPLSDALDSRPRQLAFINENEVYILKSRGPNNANIERTTLETRTTKIAYQAGESEQLVSIFPSLNHEALWISHISQYGQPIAYSTISMPSTEEFVAAPALKSILCRIMANPSADMGVPPDTPETDERCRSIERGSRLVSVIPSVFAVVLQAPRGNIETTYPRALVLAGIRSFIDRKNYRSAFLTCRSQMVDMNIIHDYAPEQFMESVPLFIDQVKRVDFIDEFLSRLRYTLYKDTLKTPKADDNLVPATKAPAKGKVNRICDAFLAALDKKIDTNLHNLVTAHVVKSPPDLEAGLQLVARLRGKSKSHHHPWPAAHLTIDQSSEQAEDAVEHMCFLSDAHRLYDTALGLYDLELTLLVAQQAQRVSSASKSASMLF</sequence>
<feature type="chain" id="PRO_5045513443" evidence="1">
    <location>
        <begin position="26"/>
        <end position="458"/>
    </location>
</feature>
<evidence type="ECO:0000259" key="2">
    <source>
        <dbReference type="Pfam" id="PF23797"/>
    </source>
</evidence>
<dbReference type="Pfam" id="PF23797">
    <property type="entry name" value="Beta-prop_ELP1_2nd"/>
    <property type="match status" value="1"/>
</dbReference>
<feature type="domain" description="ELP1 N-terminal second beta-propeller" evidence="2">
    <location>
        <begin position="17"/>
        <end position="167"/>
    </location>
</feature>
<proteinExistence type="predicted"/>
<dbReference type="PANTHER" id="PTHR12747:SF0">
    <property type="entry name" value="ELONGATOR COMPLEX PROTEIN 1"/>
    <property type="match status" value="1"/>
</dbReference>
<name>A0ABQ6KGF8_ASPOZ</name>
<dbReference type="Proteomes" id="UP001165189">
    <property type="component" value="Unassembled WGS sequence"/>
</dbReference>
<dbReference type="EMBL" id="BSYB01000010">
    <property type="protein sequence ID" value="GMG44197.1"/>
    <property type="molecule type" value="Genomic_DNA"/>
</dbReference>
<dbReference type="Pfam" id="PF23925">
    <property type="entry name" value="A-sol_ELP1"/>
    <property type="match status" value="1"/>
</dbReference>
<protein>
    <submittedName>
        <fullName evidence="4">Unnamed protein product</fullName>
    </submittedName>
</protein>
<gene>
    <name evidence="4" type="ORF">Aory05_000317300</name>
</gene>
<evidence type="ECO:0000313" key="5">
    <source>
        <dbReference type="Proteomes" id="UP001165189"/>
    </source>
</evidence>
<feature type="signal peptide" evidence="1">
    <location>
        <begin position="1"/>
        <end position="25"/>
    </location>
</feature>
<keyword evidence="5" id="KW-1185">Reference proteome</keyword>
<comment type="caution">
    <text evidence="4">The sequence shown here is derived from an EMBL/GenBank/DDBJ whole genome shotgun (WGS) entry which is preliminary data.</text>
</comment>